<dbReference type="EMBL" id="LN856924">
    <property type="protein sequence ID" value="CTP81153.1"/>
    <property type="molecule type" value="Genomic_DNA"/>
</dbReference>
<gene>
    <name evidence="2 3" type="ORF">Bm9506</name>
    <name evidence="2" type="ORF">BM_Bm9506</name>
</gene>
<dbReference type="Gene3D" id="3.40.1280.30">
    <property type="match status" value="1"/>
</dbReference>
<evidence type="ECO:0000313" key="2">
    <source>
        <dbReference type="EMBL" id="CTP81153.1"/>
    </source>
</evidence>
<organism evidence="2">
    <name type="scientific">Brugia malayi</name>
    <name type="common">Filarial nematode worm</name>
    <dbReference type="NCBI Taxonomy" id="6279"/>
    <lineage>
        <taxon>Eukaryota</taxon>
        <taxon>Metazoa</taxon>
        <taxon>Ecdysozoa</taxon>
        <taxon>Nematoda</taxon>
        <taxon>Chromadorea</taxon>
        <taxon>Rhabditida</taxon>
        <taxon>Spirurina</taxon>
        <taxon>Spiruromorpha</taxon>
        <taxon>Filarioidea</taxon>
        <taxon>Onchocercidae</taxon>
        <taxon>Brugia</taxon>
    </lineage>
</organism>
<evidence type="ECO:0000313" key="3">
    <source>
        <dbReference type="WormBase" id="Bm9506"/>
    </source>
</evidence>
<feature type="region of interest" description="Disordered" evidence="1">
    <location>
        <begin position="287"/>
        <end position="308"/>
    </location>
</feature>
<dbReference type="InterPro" id="IPR038459">
    <property type="entry name" value="MT_TRM10-typ_sf"/>
</dbReference>
<dbReference type="WormBase" id="Bm9506">
    <property type="protein sequence ID" value="BM45378"/>
    <property type="gene ID" value="WBGene00229767"/>
</dbReference>
<feature type="compositionally biased region" description="Basic and acidic residues" evidence="1">
    <location>
        <begin position="295"/>
        <end position="307"/>
    </location>
</feature>
<reference evidence="2" key="2">
    <citation type="submission" date="2012-12" db="EMBL/GenBank/DDBJ databases">
        <authorList>
            <person name="Gao Y.W."/>
            <person name="Fan S.T."/>
            <person name="Sun H.T."/>
            <person name="Wang Z."/>
            <person name="Gao X.L."/>
            <person name="Li Y.G."/>
            <person name="Wang T.C."/>
            <person name="Zhang K."/>
            <person name="Xu W.W."/>
            <person name="Yu Z.J."/>
            <person name="Xia X.Z."/>
        </authorList>
    </citation>
    <scope>NUCLEOTIDE SEQUENCE</scope>
    <source>
        <strain evidence="2">FR3</strain>
    </source>
</reference>
<evidence type="ECO:0000256" key="1">
    <source>
        <dbReference type="SAM" id="MobiDB-lite"/>
    </source>
</evidence>
<protein>
    <submittedName>
        <fullName evidence="2">Bm9506</fullName>
    </submittedName>
</protein>
<accession>A0A0I9N511</accession>
<name>A0A0I9N511_BRUMA</name>
<dbReference type="OMA" id="YKAFVLC"/>
<proteinExistence type="predicted"/>
<sequence>MGSNIIVVTRIGKIPCHIAMASSIIIYVLFRNSSSIIVIEDLMVKISSITSIYGLFGWRIQSSSLAIRLSFCVKNRQYCIKSEVAVTIPRALRPSPRLIAKSENNNIFLRLLLELELLYGVAKARLPTYFTDSDWVKYMQMTSIVERCCYLHQLYESRKEIEGKHEMKMHREMETAHNGGFPISTLYYFEREDFRRFAYQVFGCRLLAAWRCRDSFPPLLVDCRYLADLNHSTQRILVKQMKDLVLDNSLQRNPFPIIFVNYHTTINIAEEIVNSWLRKRCLSKYRPSTANGSEGRAEILSDQKSNERTQNSISAPFVPVVTSATVRECLGCTNPEEIAYVNPRATEYLPLPLSKYKAFVLCTTPDNRLLNSAFQAARIEQLNSYKLPTTKFLNLGQTAVTMPLRITANIIRDVYANDCDWRVAFEKHIPYFNILASDMYRNHGSDKDTLQVIGQWLSNAERRGKRGRKFFHAYSREERREAQAVLANQNLSKELG</sequence>
<dbReference type="AlphaFoldDB" id="A0A0I9N511"/>
<reference evidence="2" key="1">
    <citation type="journal article" date="2007" name="Science">
        <title>Draft genome of the filarial nematode parasite Brugia malayi.</title>
        <authorList>
            <person name="Ghedin E."/>
            <person name="Wang S."/>
            <person name="Spiro D."/>
            <person name="Caler E."/>
            <person name="Zhao Q."/>
            <person name="Crabtree J."/>
            <person name="Allen J.E."/>
            <person name="Delcher A.L."/>
            <person name="Guiliano D.B."/>
            <person name="Miranda-Saavedra D."/>
            <person name="Angiuoli S.V."/>
            <person name="Creasy T."/>
            <person name="Amedeo P."/>
            <person name="Haas B."/>
            <person name="El-Sayed N.M."/>
            <person name="Wortman J.R."/>
            <person name="Feldblyum T."/>
            <person name="Tallon L."/>
            <person name="Schatz M."/>
            <person name="Shumway M."/>
            <person name="Koo H."/>
            <person name="Salzberg S.L."/>
            <person name="Schobel S."/>
            <person name="Pertea M."/>
            <person name="Pop M."/>
            <person name="White O."/>
            <person name="Barton G.J."/>
            <person name="Carlow C.K."/>
            <person name="Crawford M.J."/>
            <person name="Daub J."/>
            <person name="Dimmic M.W."/>
            <person name="Estes C.F."/>
            <person name="Foster J.M."/>
            <person name="Ganatra M."/>
            <person name="Gregory W.F."/>
            <person name="Johnson N.M."/>
            <person name="Jin J."/>
            <person name="Komuniecki R."/>
            <person name="Korf I."/>
            <person name="Kumar S."/>
            <person name="Laney S."/>
            <person name="Li B.W."/>
            <person name="Li W."/>
            <person name="Lindblom T.H."/>
            <person name="Lustigman S."/>
            <person name="Ma D."/>
            <person name="Maina C.V."/>
            <person name="Martin D.M."/>
            <person name="McCarter J.P."/>
            <person name="McReynolds L."/>
            <person name="Mitreva M."/>
            <person name="Nutman T.B."/>
            <person name="Parkinson J."/>
            <person name="Peregrin-Alvarez J.M."/>
            <person name="Poole C."/>
            <person name="Ren Q."/>
            <person name="Saunders L."/>
            <person name="Sluder A.E."/>
            <person name="Smith K."/>
            <person name="Stanke M."/>
            <person name="Unnasch T.R."/>
            <person name="Ware J."/>
            <person name="Wei A.D."/>
            <person name="Weil G."/>
            <person name="Williams D.J."/>
            <person name="Zhang Y."/>
            <person name="Williams S.A."/>
            <person name="Fraser-Liggett C."/>
            <person name="Slatko B."/>
            <person name="Blaxter M.L."/>
            <person name="Scott A.L."/>
        </authorList>
    </citation>
    <scope>NUCLEOTIDE SEQUENCE</scope>
    <source>
        <strain evidence="2">FR3</strain>
    </source>
</reference>